<dbReference type="InterPro" id="IPR001138">
    <property type="entry name" value="Zn2Cys6_DnaBD"/>
</dbReference>
<accession>A0A2V1D700</accession>
<feature type="domain" description="Zn(2)-C6 fungal-type" evidence="7">
    <location>
        <begin position="74"/>
        <end position="104"/>
    </location>
</feature>
<evidence type="ECO:0000256" key="4">
    <source>
        <dbReference type="ARBA" id="ARBA00023163"/>
    </source>
</evidence>
<dbReference type="SUPFAM" id="SSF57701">
    <property type="entry name" value="Zn2/Cys6 DNA-binding domain"/>
    <property type="match status" value="1"/>
</dbReference>
<dbReference type="PANTHER" id="PTHR47338">
    <property type="entry name" value="ZN(II)2CYS6 TRANSCRIPTION FACTOR (EUROFUNG)-RELATED"/>
    <property type="match status" value="1"/>
</dbReference>
<dbReference type="InterPro" id="IPR007219">
    <property type="entry name" value="XnlR_reg_dom"/>
</dbReference>
<evidence type="ECO:0000256" key="5">
    <source>
        <dbReference type="ARBA" id="ARBA00023242"/>
    </source>
</evidence>
<dbReference type="InterPro" id="IPR050815">
    <property type="entry name" value="TF_fung"/>
</dbReference>
<evidence type="ECO:0000256" key="3">
    <source>
        <dbReference type="ARBA" id="ARBA00023015"/>
    </source>
</evidence>
<dbReference type="Pfam" id="PF00172">
    <property type="entry name" value="Zn_clus"/>
    <property type="match status" value="1"/>
</dbReference>
<dbReference type="InterPro" id="IPR036864">
    <property type="entry name" value="Zn2-C6_fun-type_DNA-bd_sf"/>
</dbReference>
<dbReference type="Pfam" id="PF04082">
    <property type="entry name" value="Fungal_trans"/>
    <property type="match status" value="1"/>
</dbReference>
<comment type="subcellular location">
    <subcellularLocation>
        <location evidence="1">Nucleus</location>
    </subcellularLocation>
</comment>
<keyword evidence="2" id="KW-0479">Metal-binding</keyword>
<evidence type="ECO:0000256" key="1">
    <source>
        <dbReference type="ARBA" id="ARBA00004123"/>
    </source>
</evidence>
<reference evidence="8 9" key="1">
    <citation type="journal article" date="2018" name="Sci. Rep.">
        <title>Comparative genomics provides insights into the lifestyle and reveals functional heterogeneity of dark septate endophytic fungi.</title>
        <authorList>
            <person name="Knapp D.G."/>
            <person name="Nemeth J.B."/>
            <person name="Barry K."/>
            <person name="Hainaut M."/>
            <person name="Henrissat B."/>
            <person name="Johnson J."/>
            <person name="Kuo A."/>
            <person name="Lim J.H.P."/>
            <person name="Lipzen A."/>
            <person name="Nolan M."/>
            <person name="Ohm R.A."/>
            <person name="Tamas L."/>
            <person name="Grigoriev I.V."/>
            <person name="Spatafora J.W."/>
            <person name="Nagy L.G."/>
            <person name="Kovacs G.M."/>
        </authorList>
    </citation>
    <scope>NUCLEOTIDE SEQUENCE [LARGE SCALE GENOMIC DNA]</scope>
    <source>
        <strain evidence="8 9">DSE2036</strain>
    </source>
</reference>
<gene>
    <name evidence="8" type="ORF">DM02DRAFT_573723</name>
</gene>
<dbReference type="CDD" id="cd12148">
    <property type="entry name" value="fungal_TF_MHR"/>
    <property type="match status" value="1"/>
</dbReference>
<sequence>MSQNRYGEALEFLSAKPAVFGIVRSSLIGQSLSQVSPMTSDHETDRETSDISGHVDSAVDVHGSLEGARLSKVVCLLCRQRKIRCNRRLPKCLNCSKADVDCKYTVVKEKPGLRAGYVSKLEARLGKLEHEVRLLKACQPGFLQSVEINDVPNSSPSNRSSHDTSPISPRTGAEGAPYLTTEFDPLSAVVLEELCTEWFEKYHSWFPILHQPSLLEVLQASPVLSSTEHYIVLKAIVAVTIINTYQSESLTEEQRGRLSSDLRSQVVMQAISHLSLQSLQAVLIIALRDYGKGMLTEFWNLIALAKRMGTQLGLRDLVANHCDNYNQLSTIPPRMLPLPVSLVNREEKIRAYWMIEVLDTSSTIGCAWNISISKPEASGLLPCNDTVWAFPEAVFGAWSFNDFGTSSAYSLYVMLVTSEVFHVHRFLQQSFDMQSATERARCQSECQEIDDNLVAWRARFIIAQERINAENCDAYDPNIILTHCALDLATIALYQRLAIPPPELQQTQGPWYHAIQRCLDACNSIATTLRKMSDVHVSNLSPMIIPSIFVASRFFLVHAKLASTPVPAPLHILLYALKTSALRWPYARRLEKVIRTAAADETVPMVMSSLPVQFYDLQYSYIDIDEALRVWVL</sequence>
<name>A0A2V1D700_9PLEO</name>
<dbReference type="GO" id="GO:0005634">
    <property type="term" value="C:nucleus"/>
    <property type="evidence" value="ECO:0007669"/>
    <property type="project" value="UniProtKB-SubCell"/>
</dbReference>
<dbReference type="EMBL" id="KZ805561">
    <property type="protein sequence ID" value="PVH93907.1"/>
    <property type="molecule type" value="Genomic_DNA"/>
</dbReference>
<keyword evidence="9" id="KW-1185">Reference proteome</keyword>
<dbReference type="SMART" id="SM00066">
    <property type="entry name" value="GAL4"/>
    <property type="match status" value="1"/>
</dbReference>
<evidence type="ECO:0000256" key="6">
    <source>
        <dbReference type="SAM" id="MobiDB-lite"/>
    </source>
</evidence>
<dbReference type="Gene3D" id="4.10.240.10">
    <property type="entry name" value="Zn(2)-C6 fungal-type DNA-binding domain"/>
    <property type="match status" value="1"/>
</dbReference>
<dbReference type="CDD" id="cd00067">
    <property type="entry name" value="GAL4"/>
    <property type="match status" value="1"/>
</dbReference>
<proteinExistence type="predicted"/>
<evidence type="ECO:0000259" key="7">
    <source>
        <dbReference type="PROSITE" id="PS50048"/>
    </source>
</evidence>
<evidence type="ECO:0000256" key="2">
    <source>
        <dbReference type="ARBA" id="ARBA00022723"/>
    </source>
</evidence>
<feature type="compositionally biased region" description="Polar residues" evidence="6">
    <location>
        <begin position="151"/>
        <end position="168"/>
    </location>
</feature>
<protein>
    <recommendedName>
        <fullName evidence="7">Zn(2)-C6 fungal-type domain-containing protein</fullName>
    </recommendedName>
</protein>
<dbReference type="GO" id="GO:0003677">
    <property type="term" value="F:DNA binding"/>
    <property type="evidence" value="ECO:0007669"/>
    <property type="project" value="InterPro"/>
</dbReference>
<dbReference type="Proteomes" id="UP000244855">
    <property type="component" value="Unassembled WGS sequence"/>
</dbReference>
<dbReference type="GO" id="GO:0008270">
    <property type="term" value="F:zinc ion binding"/>
    <property type="evidence" value="ECO:0007669"/>
    <property type="project" value="InterPro"/>
</dbReference>
<dbReference type="OrthoDB" id="3862662at2759"/>
<keyword evidence="5" id="KW-0539">Nucleus</keyword>
<feature type="region of interest" description="Disordered" evidence="6">
    <location>
        <begin position="151"/>
        <end position="178"/>
    </location>
</feature>
<keyword evidence="4" id="KW-0804">Transcription</keyword>
<dbReference type="GO" id="GO:0000981">
    <property type="term" value="F:DNA-binding transcription factor activity, RNA polymerase II-specific"/>
    <property type="evidence" value="ECO:0007669"/>
    <property type="project" value="InterPro"/>
</dbReference>
<dbReference type="GO" id="GO:0006351">
    <property type="term" value="P:DNA-templated transcription"/>
    <property type="evidence" value="ECO:0007669"/>
    <property type="project" value="InterPro"/>
</dbReference>
<organism evidence="8 9">
    <name type="scientific">Periconia macrospinosa</name>
    <dbReference type="NCBI Taxonomy" id="97972"/>
    <lineage>
        <taxon>Eukaryota</taxon>
        <taxon>Fungi</taxon>
        <taxon>Dikarya</taxon>
        <taxon>Ascomycota</taxon>
        <taxon>Pezizomycotina</taxon>
        <taxon>Dothideomycetes</taxon>
        <taxon>Pleosporomycetidae</taxon>
        <taxon>Pleosporales</taxon>
        <taxon>Massarineae</taxon>
        <taxon>Periconiaceae</taxon>
        <taxon>Periconia</taxon>
    </lineage>
</organism>
<dbReference type="PANTHER" id="PTHR47338:SF20">
    <property type="entry name" value="ZN(II)2CYS6 TRANSCRIPTION FACTOR (EUROFUNG)"/>
    <property type="match status" value="1"/>
</dbReference>
<evidence type="ECO:0000313" key="8">
    <source>
        <dbReference type="EMBL" id="PVH93907.1"/>
    </source>
</evidence>
<dbReference type="PROSITE" id="PS50048">
    <property type="entry name" value="ZN2_CY6_FUNGAL_2"/>
    <property type="match status" value="1"/>
</dbReference>
<evidence type="ECO:0000313" key="9">
    <source>
        <dbReference type="Proteomes" id="UP000244855"/>
    </source>
</evidence>
<dbReference type="AlphaFoldDB" id="A0A2V1D700"/>
<keyword evidence="3" id="KW-0805">Transcription regulation</keyword>